<dbReference type="EMBL" id="CAEY01001563">
    <property type="status" value="NOT_ANNOTATED_CDS"/>
    <property type="molecule type" value="Genomic_DNA"/>
</dbReference>
<feature type="transmembrane region" description="Helical" evidence="1">
    <location>
        <begin position="375"/>
        <end position="395"/>
    </location>
</feature>
<sequence>MQISTIIGLFCLIGCLYQIYDTTELYLQFKVRRDVAYDYSASIELPAIDIMIPMAMALNYSIMFNPEDMKLMCARLKEKYKKLNYTIDDSRARCEDTISLNVLEQDPVALSLNLSANITVQDIHLASVDLEQQYLEIFVPFFGSLNHKHCTKTRYYNGLAIFMRISCLNETKPFSVNTNFIQMDLDYPYSLRYSFGMYFGIRFSDPADLPIFERNKYFMITRKPGSFPNVTLSFVKSVMSSLEYPYETNCRHYNKDKSISKCMSEYTLSQSTPYLYKTLVYEWNEHPSYLGFNGDNKSDQRNDGEKVSQGTDELNAFINCNQHAVTNECEKTNYLLEGKMSENGQEKEYGFIFIRHSWKANKYLSVRPVLPLDHWIIFIGSIVGLWFGVSILDYMHVCKIFTILKTRISSLKHMRNETNEIGNDDCTQT</sequence>
<evidence type="ECO:0000256" key="1">
    <source>
        <dbReference type="SAM" id="Phobius"/>
    </source>
</evidence>
<name>T1K3Y1_TETUR</name>
<keyword evidence="3" id="KW-1185">Reference proteome</keyword>
<dbReference type="AlphaFoldDB" id="T1K3Y1"/>
<protein>
    <submittedName>
        <fullName evidence="2">Uncharacterized protein</fullName>
    </submittedName>
</protein>
<reference evidence="3" key="1">
    <citation type="submission" date="2011-08" db="EMBL/GenBank/DDBJ databases">
        <authorList>
            <person name="Rombauts S."/>
        </authorList>
    </citation>
    <scope>NUCLEOTIDE SEQUENCE</scope>
    <source>
        <strain evidence="3">London</strain>
    </source>
</reference>
<organism evidence="2 3">
    <name type="scientific">Tetranychus urticae</name>
    <name type="common">Two-spotted spider mite</name>
    <dbReference type="NCBI Taxonomy" id="32264"/>
    <lineage>
        <taxon>Eukaryota</taxon>
        <taxon>Metazoa</taxon>
        <taxon>Ecdysozoa</taxon>
        <taxon>Arthropoda</taxon>
        <taxon>Chelicerata</taxon>
        <taxon>Arachnida</taxon>
        <taxon>Acari</taxon>
        <taxon>Acariformes</taxon>
        <taxon>Trombidiformes</taxon>
        <taxon>Prostigmata</taxon>
        <taxon>Eleutherengona</taxon>
        <taxon>Raphignathae</taxon>
        <taxon>Tetranychoidea</taxon>
        <taxon>Tetranychidae</taxon>
        <taxon>Tetranychus</taxon>
    </lineage>
</organism>
<keyword evidence="1" id="KW-0472">Membrane</keyword>
<dbReference type="Proteomes" id="UP000015104">
    <property type="component" value="Unassembled WGS sequence"/>
</dbReference>
<keyword evidence="1" id="KW-1133">Transmembrane helix</keyword>
<dbReference type="HOGENOM" id="CLU_055906_0_0_1"/>
<dbReference type="EnsemblMetazoa" id="tetur05g00640.1">
    <property type="protein sequence ID" value="tetur05g00640.1"/>
    <property type="gene ID" value="tetur05g00640"/>
</dbReference>
<keyword evidence="1" id="KW-0812">Transmembrane</keyword>
<accession>T1K3Y1</accession>
<evidence type="ECO:0000313" key="3">
    <source>
        <dbReference type="Proteomes" id="UP000015104"/>
    </source>
</evidence>
<reference evidence="2" key="2">
    <citation type="submission" date="2015-06" db="UniProtKB">
        <authorList>
            <consortium name="EnsemblMetazoa"/>
        </authorList>
    </citation>
    <scope>IDENTIFICATION</scope>
</reference>
<evidence type="ECO:0000313" key="2">
    <source>
        <dbReference type="EnsemblMetazoa" id="tetur05g00640.1"/>
    </source>
</evidence>
<proteinExistence type="predicted"/>